<dbReference type="Proteomes" id="UP001491310">
    <property type="component" value="Unassembled WGS sequence"/>
</dbReference>
<protein>
    <recommendedName>
        <fullName evidence="3">YGGT-domain-containing protein</fullName>
    </recommendedName>
</protein>
<dbReference type="InterPro" id="IPR003425">
    <property type="entry name" value="CCB3/YggT"/>
</dbReference>
<proteinExistence type="predicted"/>
<dbReference type="PANTHER" id="PTHR33219">
    <property type="entry name" value="YLMG HOMOLOG PROTEIN 2, CHLOROPLASTIC"/>
    <property type="match status" value="1"/>
</dbReference>
<keyword evidence="2" id="KW-1185">Reference proteome</keyword>
<name>A0ABR2Z040_9CHLO</name>
<reference evidence="1 2" key="1">
    <citation type="journal article" date="2024" name="Nat. Commun.">
        <title>Phylogenomics reveals the evolutionary origins of lichenization in chlorophyte algae.</title>
        <authorList>
            <person name="Puginier C."/>
            <person name="Libourel C."/>
            <person name="Otte J."/>
            <person name="Skaloud P."/>
            <person name="Haon M."/>
            <person name="Grisel S."/>
            <person name="Petersen M."/>
            <person name="Berrin J.G."/>
            <person name="Delaux P.M."/>
            <person name="Dal Grande F."/>
            <person name="Keller J."/>
        </authorList>
    </citation>
    <scope>NUCLEOTIDE SEQUENCE [LARGE SCALE GENOMIC DNA]</scope>
    <source>
        <strain evidence="1 2">SAG 216-7</strain>
    </source>
</reference>
<dbReference type="Pfam" id="PF02325">
    <property type="entry name" value="CCB3_YggT"/>
    <property type="match status" value="1"/>
</dbReference>
<comment type="caution">
    <text evidence="1">The sequence shown here is derived from an EMBL/GenBank/DDBJ whole genome shotgun (WGS) entry which is preliminary data.</text>
</comment>
<sequence>MASTGPQSLGWRPETAVEWGSRMCSGVSSKLAEMGNSFEQLKSDLRKPVGQSLHVRAHLRRKPQMVFPRAAPFAAVIPGDSAVEQVLTTGFSSFLSLYNTIIIVRILLTWFPNPPQVIAGPLSTLCDPYLNLFRGLIPPIGGTLDLSPILAFIVLDLFSNTAAALPAELGSDGKAVERRSAARRFRMLNPTRAALAWHKRVTAQRERRQAAEKQ</sequence>
<organism evidence="1 2">
    <name type="scientific">Coccomyxa subellipsoidea</name>
    <dbReference type="NCBI Taxonomy" id="248742"/>
    <lineage>
        <taxon>Eukaryota</taxon>
        <taxon>Viridiplantae</taxon>
        <taxon>Chlorophyta</taxon>
        <taxon>core chlorophytes</taxon>
        <taxon>Trebouxiophyceae</taxon>
        <taxon>Trebouxiophyceae incertae sedis</taxon>
        <taxon>Coccomyxaceae</taxon>
        <taxon>Coccomyxa</taxon>
    </lineage>
</organism>
<evidence type="ECO:0000313" key="2">
    <source>
        <dbReference type="Proteomes" id="UP001491310"/>
    </source>
</evidence>
<dbReference type="PANTHER" id="PTHR33219:SF14">
    <property type="entry name" value="PROTEIN COFACTOR ASSEMBLY OF COMPLEX C SUBUNIT B CCB3, CHLOROPLASTIC-RELATED"/>
    <property type="match status" value="1"/>
</dbReference>
<evidence type="ECO:0000313" key="1">
    <source>
        <dbReference type="EMBL" id="KAK9917281.1"/>
    </source>
</evidence>
<accession>A0ABR2Z040</accession>
<gene>
    <name evidence="1" type="ORF">WJX75_002737</name>
</gene>
<evidence type="ECO:0008006" key="3">
    <source>
        <dbReference type="Google" id="ProtNLM"/>
    </source>
</evidence>
<dbReference type="EMBL" id="JALJOT010000002">
    <property type="protein sequence ID" value="KAK9917281.1"/>
    <property type="molecule type" value="Genomic_DNA"/>
</dbReference>